<dbReference type="GO" id="GO:0030420">
    <property type="term" value="P:establishment of competence for transformation"/>
    <property type="evidence" value="ECO:0007669"/>
    <property type="project" value="UniProtKB-KW"/>
</dbReference>
<evidence type="ECO:0000256" key="3">
    <source>
        <dbReference type="ARBA" id="ARBA00022481"/>
    </source>
</evidence>
<dbReference type="PROSITE" id="PS00409">
    <property type="entry name" value="PROKAR_NTER_METHYL"/>
    <property type="match status" value="1"/>
</dbReference>
<proteinExistence type="predicted"/>
<dbReference type="AlphaFoldDB" id="A0A292YR32"/>
<feature type="transmembrane region" description="Helical" evidence="8">
    <location>
        <begin position="12"/>
        <end position="33"/>
    </location>
</feature>
<dbReference type="InterPro" id="IPR012902">
    <property type="entry name" value="N_methyl_site"/>
</dbReference>
<gene>
    <name evidence="9" type="ORF">EFBL_2506</name>
</gene>
<name>A0A292YR32_9BACL</name>
<organism evidence="9 10">
    <name type="scientific">Effusibacillus lacus</name>
    <dbReference type="NCBI Taxonomy" id="1348429"/>
    <lineage>
        <taxon>Bacteria</taxon>
        <taxon>Bacillati</taxon>
        <taxon>Bacillota</taxon>
        <taxon>Bacilli</taxon>
        <taxon>Bacillales</taxon>
        <taxon>Alicyclobacillaceae</taxon>
        <taxon>Effusibacillus</taxon>
    </lineage>
</organism>
<evidence type="ECO:0000313" key="10">
    <source>
        <dbReference type="Proteomes" id="UP000217785"/>
    </source>
</evidence>
<evidence type="ECO:0000256" key="2">
    <source>
        <dbReference type="ARBA" id="ARBA00004241"/>
    </source>
</evidence>
<evidence type="ECO:0000256" key="1">
    <source>
        <dbReference type="ARBA" id="ARBA00004167"/>
    </source>
</evidence>
<dbReference type="PANTHER" id="PTHR30093">
    <property type="entry name" value="GENERAL SECRETION PATHWAY PROTEIN G"/>
    <property type="match status" value="1"/>
</dbReference>
<dbReference type="Proteomes" id="UP000217785">
    <property type="component" value="Unassembled WGS sequence"/>
</dbReference>
<comment type="caution">
    <text evidence="9">The sequence shown here is derived from an EMBL/GenBank/DDBJ whole genome shotgun (WGS) entry which is preliminary data.</text>
</comment>
<keyword evidence="3" id="KW-0488">Methylation</keyword>
<sequence length="114" mass="12378">MDSVQSERGFTLVELVISLFVISVIIAISIPHLKSVGEKAQTTACEGNQKLIRSQMENYYLAEHSWPGGLQDLKSKNYLQTIPVCPKGGTYSLSVSNDEAVVSCSKHPAQPAAK</sequence>
<dbReference type="Pfam" id="PF07963">
    <property type="entry name" value="N_methyl"/>
    <property type="match status" value="1"/>
</dbReference>
<evidence type="ECO:0000256" key="7">
    <source>
        <dbReference type="ARBA" id="ARBA00023287"/>
    </source>
</evidence>
<dbReference type="PANTHER" id="PTHR30093:SF44">
    <property type="entry name" value="TYPE II SECRETION SYSTEM CORE PROTEIN G"/>
    <property type="match status" value="1"/>
</dbReference>
<evidence type="ECO:0000256" key="8">
    <source>
        <dbReference type="SAM" id="Phobius"/>
    </source>
</evidence>
<comment type="subcellular location">
    <subcellularLocation>
        <location evidence="2">Cell surface</location>
    </subcellularLocation>
    <subcellularLocation>
        <location evidence="1">Membrane</location>
        <topology evidence="1">Single-pass membrane protein</topology>
    </subcellularLocation>
</comment>
<protein>
    <submittedName>
        <fullName evidence="9">Prepilin-type N-terminal cleavage/methylation domain-containing protein</fullName>
    </submittedName>
</protein>
<keyword evidence="7" id="KW-0178">Competence</keyword>
<evidence type="ECO:0000256" key="6">
    <source>
        <dbReference type="ARBA" id="ARBA00023136"/>
    </source>
</evidence>
<dbReference type="GO" id="GO:0016020">
    <property type="term" value="C:membrane"/>
    <property type="evidence" value="ECO:0007669"/>
    <property type="project" value="UniProtKB-SubCell"/>
</dbReference>
<dbReference type="EMBL" id="BDUF01000068">
    <property type="protein sequence ID" value="GAX90864.1"/>
    <property type="molecule type" value="Genomic_DNA"/>
</dbReference>
<dbReference type="InterPro" id="IPR045584">
    <property type="entry name" value="Pilin-like"/>
</dbReference>
<dbReference type="NCBIfam" id="TIGR02532">
    <property type="entry name" value="IV_pilin_GFxxxE"/>
    <property type="match status" value="1"/>
</dbReference>
<dbReference type="Gene3D" id="3.30.700.10">
    <property type="entry name" value="Glycoprotein, Type 4 Pilin"/>
    <property type="match status" value="1"/>
</dbReference>
<dbReference type="SUPFAM" id="SSF54523">
    <property type="entry name" value="Pili subunits"/>
    <property type="match status" value="1"/>
</dbReference>
<evidence type="ECO:0000256" key="5">
    <source>
        <dbReference type="ARBA" id="ARBA00022989"/>
    </source>
</evidence>
<dbReference type="GO" id="GO:0009986">
    <property type="term" value="C:cell surface"/>
    <property type="evidence" value="ECO:0007669"/>
    <property type="project" value="UniProtKB-SubCell"/>
</dbReference>
<reference evidence="10" key="1">
    <citation type="submission" date="2017-07" db="EMBL/GenBank/DDBJ databases">
        <title>Draft genome sequence of Effusibacillus lacus strain skLN1.</title>
        <authorList>
            <person name="Watanabe M."/>
            <person name="Kojima H."/>
            <person name="Fukui M."/>
        </authorList>
    </citation>
    <scope>NUCLEOTIDE SEQUENCE [LARGE SCALE GENOMIC DNA]</scope>
    <source>
        <strain evidence="10">skLN1</strain>
    </source>
</reference>
<dbReference type="RefSeq" id="WP_096182589.1">
    <property type="nucleotide sequence ID" value="NZ_BDUF01000068.1"/>
</dbReference>
<accession>A0A292YR32</accession>
<keyword evidence="5 8" id="KW-1133">Transmembrane helix</keyword>
<evidence type="ECO:0000313" key="9">
    <source>
        <dbReference type="EMBL" id="GAX90864.1"/>
    </source>
</evidence>
<dbReference type="OrthoDB" id="1798043at2"/>
<keyword evidence="6 8" id="KW-0472">Membrane</keyword>
<evidence type="ECO:0000256" key="4">
    <source>
        <dbReference type="ARBA" id="ARBA00022692"/>
    </source>
</evidence>
<keyword evidence="4 8" id="KW-0812">Transmembrane</keyword>
<keyword evidence="10" id="KW-1185">Reference proteome</keyword>